<dbReference type="Proteomes" id="UP001198862">
    <property type="component" value="Unassembled WGS sequence"/>
</dbReference>
<keyword evidence="10" id="KW-1185">Reference proteome</keyword>
<accession>A0ABS8L0Q6</accession>
<proteinExistence type="inferred from homology"/>
<evidence type="ECO:0000256" key="1">
    <source>
        <dbReference type="ARBA" id="ARBA00004651"/>
    </source>
</evidence>
<protein>
    <recommendedName>
        <fullName evidence="8">Probable membrane transporter protein</fullName>
    </recommendedName>
</protein>
<keyword evidence="5 8" id="KW-0812">Transmembrane</keyword>
<evidence type="ECO:0000256" key="3">
    <source>
        <dbReference type="ARBA" id="ARBA00022448"/>
    </source>
</evidence>
<comment type="similarity">
    <text evidence="2 8">Belongs to the 4-toluene sulfonate uptake permease (TSUP) (TC 2.A.102) family.</text>
</comment>
<comment type="caution">
    <text evidence="9">The sequence shown here is derived from an EMBL/GenBank/DDBJ whole genome shotgun (WGS) entry which is preliminary data.</text>
</comment>
<dbReference type="EMBL" id="JAJISD010000009">
    <property type="protein sequence ID" value="MCC8431386.1"/>
    <property type="molecule type" value="Genomic_DNA"/>
</dbReference>
<dbReference type="PANTHER" id="PTHR30269">
    <property type="entry name" value="TRANSMEMBRANE PROTEIN YFCA"/>
    <property type="match status" value="1"/>
</dbReference>
<evidence type="ECO:0000313" key="9">
    <source>
        <dbReference type="EMBL" id="MCC8431386.1"/>
    </source>
</evidence>
<dbReference type="Pfam" id="PF01925">
    <property type="entry name" value="TauE"/>
    <property type="match status" value="1"/>
</dbReference>
<keyword evidence="3" id="KW-0813">Transport</keyword>
<evidence type="ECO:0000256" key="8">
    <source>
        <dbReference type="RuleBase" id="RU363041"/>
    </source>
</evidence>
<evidence type="ECO:0000256" key="6">
    <source>
        <dbReference type="ARBA" id="ARBA00022989"/>
    </source>
</evidence>
<feature type="transmembrane region" description="Helical" evidence="8">
    <location>
        <begin position="102"/>
        <end position="120"/>
    </location>
</feature>
<dbReference type="InterPro" id="IPR002781">
    <property type="entry name" value="TM_pro_TauE-like"/>
</dbReference>
<reference evidence="9 10" key="1">
    <citation type="submission" date="2021-11" db="EMBL/GenBank/DDBJ databases">
        <authorList>
            <person name="Lee D.-H."/>
            <person name="Kim S.-B."/>
        </authorList>
    </citation>
    <scope>NUCLEOTIDE SEQUENCE [LARGE SCALE GENOMIC DNA]</scope>
    <source>
        <strain evidence="9 10">KCTC 52223</strain>
    </source>
</reference>
<evidence type="ECO:0000256" key="2">
    <source>
        <dbReference type="ARBA" id="ARBA00009142"/>
    </source>
</evidence>
<feature type="transmembrane region" description="Helical" evidence="8">
    <location>
        <begin position="132"/>
        <end position="158"/>
    </location>
</feature>
<keyword evidence="4 8" id="KW-1003">Cell membrane</keyword>
<evidence type="ECO:0000313" key="10">
    <source>
        <dbReference type="Proteomes" id="UP001198862"/>
    </source>
</evidence>
<organism evidence="9 10">
    <name type="scientific">Reyranella aquatilis</name>
    <dbReference type="NCBI Taxonomy" id="2035356"/>
    <lineage>
        <taxon>Bacteria</taxon>
        <taxon>Pseudomonadati</taxon>
        <taxon>Pseudomonadota</taxon>
        <taxon>Alphaproteobacteria</taxon>
        <taxon>Hyphomicrobiales</taxon>
        <taxon>Reyranellaceae</taxon>
        <taxon>Reyranella</taxon>
    </lineage>
</organism>
<dbReference type="InterPro" id="IPR052017">
    <property type="entry name" value="TSUP"/>
</dbReference>
<keyword evidence="7 8" id="KW-0472">Membrane</keyword>
<gene>
    <name evidence="9" type="ORF">LJ725_20625</name>
</gene>
<feature type="transmembrane region" description="Helical" evidence="8">
    <location>
        <begin position="199"/>
        <end position="217"/>
    </location>
</feature>
<evidence type="ECO:0000256" key="7">
    <source>
        <dbReference type="ARBA" id="ARBA00023136"/>
    </source>
</evidence>
<feature type="transmembrane region" description="Helical" evidence="8">
    <location>
        <begin position="223"/>
        <end position="242"/>
    </location>
</feature>
<feature type="transmembrane region" description="Helical" evidence="8">
    <location>
        <begin position="40"/>
        <end position="63"/>
    </location>
</feature>
<name>A0ABS8L0Q6_9HYPH</name>
<keyword evidence="6 8" id="KW-1133">Transmembrane helix</keyword>
<feature type="transmembrane region" description="Helical" evidence="8">
    <location>
        <begin position="170"/>
        <end position="187"/>
    </location>
</feature>
<evidence type="ECO:0000256" key="5">
    <source>
        <dbReference type="ARBA" id="ARBA00022692"/>
    </source>
</evidence>
<evidence type="ECO:0000256" key="4">
    <source>
        <dbReference type="ARBA" id="ARBA00022475"/>
    </source>
</evidence>
<sequence length="243" mass="25076">MPDLLSAPFLISAAVACIAGMVRGFAGFGAAMLMTPIFSALYGPAVGVALCLLLEIAVALPLVPRVLPLVDWRRIGLLLLAAAVGVPFGNMVLTAVEPEPMRWAISAIILGAVAMLASGWRFSGRPNAATTLAAGASSGFLNGLSGMAGPPIAFYYLAGNDPAAKVRANLTTYFVFVDLIALTAFASRDLIGWSTGVQGLFLAPAVMLGGIVGERLFPLASEAFYRRLALLLLVGVAVGSLVI</sequence>
<dbReference type="PANTHER" id="PTHR30269:SF37">
    <property type="entry name" value="MEMBRANE TRANSPORTER PROTEIN"/>
    <property type="match status" value="1"/>
</dbReference>
<feature type="transmembrane region" description="Helical" evidence="8">
    <location>
        <begin position="75"/>
        <end position="96"/>
    </location>
</feature>
<comment type="subcellular location">
    <subcellularLocation>
        <location evidence="1 8">Cell membrane</location>
        <topology evidence="1 8">Multi-pass membrane protein</topology>
    </subcellularLocation>
</comment>